<proteinExistence type="predicted"/>
<dbReference type="AlphaFoldDB" id="A0A7S1NSM0"/>
<dbReference type="GO" id="GO:0005509">
    <property type="term" value="F:calcium ion binding"/>
    <property type="evidence" value="ECO:0007669"/>
    <property type="project" value="TreeGrafter"/>
</dbReference>
<dbReference type="CDD" id="cd00030">
    <property type="entry name" value="C2"/>
    <property type="match status" value="1"/>
</dbReference>
<dbReference type="InterPro" id="IPR035892">
    <property type="entry name" value="C2_domain_sf"/>
</dbReference>
<evidence type="ECO:0000259" key="4">
    <source>
        <dbReference type="PROSITE" id="PS50004"/>
    </source>
</evidence>
<dbReference type="SMART" id="SM00239">
    <property type="entry name" value="C2"/>
    <property type="match status" value="3"/>
</dbReference>
<organism evidence="5">
    <name type="scientific">Eutreptiella gymnastica</name>
    <dbReference type="NCBI Taxonomy" id="73025"/>
    <lineage>
        <taxon>Eukaryota</taxon>
        <taxon>Discoba</taxon>
        <taxon>Euglenozoa</taxon>
        <taxon>Euglenida</taxon>
        <taxon>Spirocuta</taxon>
        <taxon>Euglenophyceae</taxon>
        <taxon>Eutreptiales</taxon>
        <taxon>Eutreptiaceae</taxon>
        <taxon>Eutreptiella</taxon>
    </lineage>
</organism>
<gene>
    <name evidence="5" type="ORF">EGYM00392_LOCUS49688</name>
</gene>
<protein>
    <recommendedName>
        <fullName evidence="4">C2 domain-containing protein</fullName>
    </recommendedName>
</protein>
<dbReference type="Pfam" id="PF00168">
    <property type="entry name" value="C2"/>
    <property type="match status" value="3"/>
</dbReference>
<reference evidence="5" key="1">
    <citation type="submission" date="2021-01" db="EMBL/GenBank/DDBJ databases">
        <authorList>
            <person name="Corre E."/>
            <person name="Pelletier E."/>
            <person name="Niang G."/>
            <person name="Scheremetjew M."/>
            <person name="Finn R."/>
            <person name="Kale V."/>
            <person name="Holt S."/>
            <person name="Cochrane G."/>
            <person name="Meng A."/>
            <person name="Brown T."/>
            <person name="Cohen L."/>
        </authorList>
    </citation>
    <scope>NUCLEOTIDE SEQUENCE</scope>
    <source>
        <strain evidence="5">NIES-381</strain>
    </source>
</reference>
<feature type="domain" description="C2" evidence="4">
    <location>
        <begin position="320"/>
        <end position="438"/>
    </location>
</feature>
<keyword evidence="2" id="KW-0106">Calcium</keyword>
<dbReference type="PROSITE" id="PS50004">
    <property type="entry name" value="C2"/>
    <property type="match status" value="2"/>
</dbReference>
<dbReference type="EMBL" id="HBGA01134012">
    <property type="protein sequence ID" value="CAD9038526.1"/>
    <property type="molecule type" value="Transcribed_RNA"/>
</dbReference>
<evidence type="ECO:0000256" key="2">
    <source>
        <dbReference type="ARBA" id="ARBA00022837"/>
    </source>
</evidence>
<accession>A0A7S1NSM0</accession>
<feature type="region of interest" description="Disordered" evidence="3">
    <location>
        <begin position="553"/>
        <end position="577"/>
    </location>
</feature>
<name>A0A7S1NSM0_9EUGL</name>
<dbReference type="PANTHER" id="PTHR45911">
    <property type="entry name" value="C2 DOMAIN-CONTAINING PROTEIN"/>
    <property type="match status" value="1"/>
</dbReference>
<sequence length="776" mass="87438">MVLARPAGSFVAKPTVRPKRPDIPAKPPVGRVTRNVDASTISRATVDEPKLIGLRIVVRDAELDKMFPRIRCDPQLIVNVGHQTETTTIKEKTLTPLWNTPFSFRGPDLATVNLLIRNMYPENCPDIAEGVLLVQGILKSQLRLREVEKWIMLYHDGRKVGRMRLTLVGDFEQKNLAVALVPKANKKTRPLARQQSQRAQLHTLRITVCEAHIPTLEGHPCNLLMAVGIGDDSQQTHACFNTARPQWNQELRFKVHDPETEVYFDLLEGPESDPVELGTGSLRLDAMFQKQLLGAELERWVLLQTDGTTTGRVRATFVGEFHGVEGMASPAPSKYLSSLCVTVVEAKGLTRKGDEFLSPDPLCIIQLGGVSKETHRKPMNANPVWDETFTFDVDRGTDHLTISVVDTGDRRNVLGDCMVPLDASMKNKLSAGKVDLFFPLFQKQEDGRVAEGGEIRLAFTAQWSAKSNEAPGVQGLGDQRRVKPAETRDPPIIFPAPFWKVSKDCGTNTYYSGEYRSACVNSYIGQRNSPFLQIAYAQWKERVPWQEAAEGERDFILRGGTEEPEDPNRSPRRSRYHMDTDKPFWERLHEDGERRSDRRAALQVQKELEIDPTLTFAPKINWAPGSTPSRAIATPANPEWQDRLYDNHVQRRIDRPSAGYVDPEIRKEHAALIDHCTWQPQVEGGGHTDGKEVFERLYDSAMRHNENRNKDLQAEEIKKLTFAPQTLNPSSGLSGQSAAERLYEQGVRYNELRNKAAAQQEAEVKGKFKFQPDTNH</sequence>
<evidence type="ECO:0000256" key="3">
    <source>
        <dbReference type="SAM" id="MobiDB-lite"/>
    </source>
</evidence>
<evidence type="ECO:0000313" key="5">
    <source>
        <dbReference type="EMBL" id="CAD9038526.1"/>
    </source>
</evidence>
<feature type="domain" description="C2" evidence="4">
    <location>
        <begin position="183"/>
        <end position="301"/>
    </location>
</feature>
<dbReference type="PANTHER" id="PTHR45911:SF4">
    <property type="entry name" value="MULTIPLE C2 AND TRANSMEMBRANE DOMAIN-CONTAINING PROTEIN"/>
    <property type="match status" value="1"/>
</dbReference>
<feature type="region of interest" description="Disordered" evidence="3">
    <location>
        <begin position="754"/>
        <end position="776"/>
    </location>
</feature>
<keyword evidence="1" id="KW-0479">Metal-binding</keyword>
<dbReference type="Gene3D" id="2.60.40.150">
    <property type="entry name" value="C2 domain"/>
    <property type="match status" value="3"/>
</dbReference>
<dbReference type="SUPFAM" id="SSF49562">
    <property type="entry name" value="C2 domain (Calcium/lipid-binding domain, CaLB)"/>
    <property type="match status" value="3"/>
</dbReference>
<dbReference type="GO" id="GO:0016020">
    <property type="term" value="C:membrane"/>
    <property type="evidence" value="ECO:0007669"/>
    <property type="project" value="TreeGrafter"/>
</dbReference>
<dbReference type="InterPro" id="IPR000008">
    <property type="entry name" value="C2_dom"/>
</dbReference>
<evidence type="ECO:0000256" key="1">
    <source>
        <dbReference type="ARBA" id="ARBA00022723"/>
    </source>
</evidence>